<reference evidence="2" key="1">
    <citation type="submission" date="2009-11" db="EMBL/GenBank/DDBJ databases">
        <authorList>
            <consortium name="The Broad Institute Genome Sequencing Platform"/>
            <person name="Ward D."/>
            <person name="Feldgarden M."/>
            <person name="Earl A."/>
            <person name="Young S.K."/>
            <person name="Zeng Q."/>
            <person name="Koehrsen M."/>
            <person name="Alvarado L."/>
            <person name="Berlin A."/>
            <person name="Bochicchio J."/>
            <person name="Borenstein D."/>
            <person name="Chapman S.B."/>
            <person name="Chen Z."/>
            <person name="Engels R."/>
            <person name="Freedman E."/>
            <person name="Gellesch M."/>
            <person name="Goldberg J."/>
            <person name="Griggs A."/>
            <person name="Gujja S."/>
            <person name="Heilman E."/>
            <person name="Heiman D."/>
            <person name="Hepburn T."/>
            <person name="Howarth C."/>
            <person name="Jen D."/>
            <person name="Larson L."/>
            <person name="Lewis B."/>
            <person name="Mehta T."/>
            <person name="Park D."/>
            <person name="Pearson M."/>
            <person name="Roberts A."/>
            <person name="Saif S."/>
            <person name="Shea T."/>
            <person name="Shenoy N."/>
            <person name="Sisk P."/>
            <person name="Stolte C."/>
            <person name="Sykes S."/>
            <person name="Thomson T."/>
            <person name="Walk T."/>
            <person name="White J."/>
            <person name="Yandava C."/>
            <person name="Izard J."/>
            <person name="Baranova O.V."/>
            <person name="Blanton J.M."/>
            <person name="Tanner A.C."/>
            <person name="Dewhirst F.E."/>
            <person name="Haas B."/>
            <person name="Nusbaum C."/>
            <person name="Birren B."/>
        </authorList>
    </citation>
    <scope>NUCLEOTIDE SEQUENCE [LARGE SCALE GENOMIC DNA]</scope>
    <source>
        <strain evidence="2">1-1 BBBD Race 1</strain>
    </source>
</reference>
<keyword evidence="4" id="KW-1185">Reference proteome</keyword>
<dbReference type="AlphaFoldDB" id="A0A180G4C4"/>
<reference evidence="2" key="2">
    <citation type="submission" date="2016-05" db="EMBL/GenBank/DDBJ databases">
        <title>Comparative analysis highlights variable genome content of wheat rusts and divergence of the mating loci.</title>
        <authorList>
            <person name="Cuomo C.A."/>
            <person name="Bakkeren G."/>
            <person name="Szabo L."/>
            <person name="Khalil H."/>
            <person name="Joly D."/>
            <person name="Goldberg J."/>
            <person name="Young S."/>
            <person name="Zeng Q."/>
            <person name="Fellers J."/>
        </authorList>
    </citation>
    <scope>NUCLEOTIDE SEQUENCE [LARGE SCALE GENOMIC DNA]</scope>
    <source>
        <strain evidence="2">1-1 BBBD Race 1</strain>
    </source>
</reference>
<organism evidence="2">
    <name type="scientific">Puccinia triticina (isolate 1-1 / race 1 (BBBD))</name>
    <name type="common">Brown leaf rust fungus</name>
    <dbReference type="NCBI Taxonomy" id="630390"/>
    <lineage>
        <taxon>Eukaryota</taxon>
        <taxon>Fungi</taxon>
        <taxon>Dikarya</taxon>
        <taxon>Basidiomycota</taxon>
        <taxon>Pucciniomycotina</taxon>
        <taxon>Pucciniomycetes</taxon>
        <taxon>Pucciniales</taxon>
        <taxon>Pucciniaceae</taxon>
        <taxon>Puccinia</taxon>
    </lineage>
</organism>
<gene>
    <name evidence="2" type="ORF">PTTG_29401</name>
</gene>
<evidence type="ECO:0000313" key="3">
    <source>
        <dbReference type="EnsemblFungi" id="PTTG_29401-t43_1-p1"/>
    </source>
</evidence>
<dbReference type="EMBL" id="ADAS02000364">
    <property type="protein sequence ID" value="OAV87535.1"/>
    <property type="molecule type" value="Genomic_DNA"/>
</dbReference>
<feature type="compositionally biased region" description="Polar residues" evidence="1">
    <location>
        <begin position="17"/>
        <end position="30"/>
    </location>
</feature>
<accession>A0A180G4C4</accession>
<evidence type="ECO:0000313" key="4">
    <source>
        <dbReference type="Proteomes" id="UP000005240"/>
    </source>
</evidence>
<evidence type="ECO:0000313" key="2">
    <source>
        <dbReference type="EMBL" id="OAV87535.1"/>
    </source>
</evidence>
<dbReference type="VEuPathDB" id="FungiDB:PTTG_29401"/>
<reference evidence="3" key="4">
    <citation type="submission" date="2025-05" db="UniProtKB">
        <authorList>
            <consortium name="EnsemblFungi"/>
        </authorList>
    </citation>
    <scope>IDENTIFICATION</scope>
    <source>
        <strain evidence="3">isolate 1-1 / race 1 (BBBD)</strain>
    </source>
</reference>
<evidence type="ECO:0000256" key="1">
    <source>
        <dbReference type="SAM" id="MobiDB-lite"/>
    </source>
</evidence>
<protein>
    <submittedName>
        <fullName evidence="2 3">Uncharacterized protein</fullName>
    </submittedName>
</protein>
<sequence>MSAGPTHVSSKIRLTENPGSQSLITRISASTKDRTVEDTQTENADTAQRAGSNIDCVAPLLCRLADAE</sequence>
<dbReference type="EnsemblFungi" id="PTTG_29401-t43_1">
    <property type="protein sequence ID" value="PTTG_29401-t43_1-p1"/>
    <property type="gene ID" value="PTTG_29401"/>
</dbReference>
<name>A0A180G4C4_PUCT1</name>
<dbReference type="Proteomes" id="UP000005240">
    <property type="component" value="Unassembled WGS sequence"/>
</dbReference>
<proteinExistence type="predicted"/>
<reference evidence="3 4" key="3">
    <citation type="journal article" date="2017" name="G3 (Bethesda)">
        <title>Comparative analysis highlights variable genome content of wheat rusts and divergence of the mating loci.</title>
        <authorList>
            <person name="Cuomo C.A."/>
            <person name="Bakkeren G."/>
            <person name="Khalil H.B."/>
            <person name="Panwar V."/>
            <person name="Joly D."/>
            <person name="Linning R."/>
            <person name="Sakthikumar S."/>
            <person name="Song X."/>
            <person name="Adiconis X."/>
            <person name="Fan L."/>
            <person name="Goldberg J.M."/>
            <person name="Levin J.Z."/>
            <person name="Young S."/>
            <person name="Zeng Q."/>
            <person name="Anikster Y."/>
            <person name="Bruce M."/>
            <person name="Wang M."/>
            <person name="Yin C."/>
            <person name="McCallum B."/>
            <person name="Szabo L.J."/>
            <person name="Hulbert S."/>
            <person name="Chen X."/>
            <person name="Fellers J.P."/>
        </authorList>
    </citation>
    <scope>NUCLEOTIDE SEQUENCE</scope>
    <source>
        <strain evidence="3">isolate 1-1 / race 1 (BBBD)</strain>
        <strain evidence="4">Isolate 1-1 / race 1 (BBBD)</strain>
    </source>
</reference>
<feature type="region of interest" description="Disordered" evidence="1">
    <location>
        <begin position="1"/>
        <end position="48"/>
    </location>
</feature>